<keyword evidence="2" id="KW-1185">Reference proteome</keyword>
<proteinExistence type="predicted"/>
<evidence type="ECO:0000313" key="2">
    <source>
        <dbReference type="Proteomes" id="UP000239549"/>
    </source>
</evidence>
<name>A0A2L2XD25_9FIRM</name>
<dbReference type="AlphaFoldDB" id="A0A2L2XD25"/>
<accession>A0A2L2XD25</accession>
<protein>
    <submittedName>
        <fullName evidence="1">Uncharacterized protein</fullName>
    </submittedName>
</protein>
<dbReference type="Proteomes" id="UP000239549">
    <property type="component" value="Unassembled WGS sequence"/>
</dbReference>
<reference evidence="2" key="1">
    <citation type="submission" date="2018-02" db="EMBL/GenBank/DDBJ databases">
        <title>Genome sequence of Desulfocucumis palustris strain NAW-5.</title>
        <authorList>
            <person name="Watanabe M."/>
            <person name="Kojima H."/>
            <person name="Fukui M."/>
        </authorList>
    </citation>
    <scope>NUCLEOTIDE SEQUENCE [LARGE SCALE GENOMIC DNA]</scope>
    <source>
        <strain evidence="2">NAW-5</strain>
    </source>
</reference>
<dbReference type="EMBL" id="BFAV01000124">
    <property type="protein sequence ID" value="GBF33904.1"/>
    <property type="molecule type" value="Genomic_DNA"/>
</dbReference>
<evidence type="ECO:0000313" key="1">
    <source>
        <dbReference type="EMBL" id="GBF33904.1"/>
    </source>
</evidence>
<organism evidence="1 2">
    <name type="scientific">Desulfocucumis palustris</name>
    <dbReference type="NCBI Taxonomy" id="1898651"/>
    <lineage>
        <taxon>Bacteria</taxon>
        <taxon>Bacillati</taxon>
        <taxon>Bacillota</taxon>
        <taxon>Clostridia</taxon>
        <taxon>Eubacteriales</taxon>
        <taxon>Desulfocucumaceae</taxon>
        <taxon>Desulfocucumis</taxon>
    </lineage>
</organism>
<sequence>MTGFGYYVDHLNPSRIYSLVNKKELFVLHLFFTKKAK</sequence>
<gene>
    <name evidence="1" type="ORF">DCCM_3015</name>
</gene>
<comment type="caution">
    <text evidence="1">The sequence shown here is derived from an EMBL/GenBank/DDBJ whole genome shotgun (WGS) entry which is preliminary data.</text>
</comment>